<dbReference type="EMBL" id="BJZU01000003">
    <property type="protein sequence ID" value="GEP02267.1"/>
    <property type="molecule type" value="Genomic_DNA"/>
</dbReference>
<gene>
    <name evidence="2" type="ORF">GCM10007888_05930</name>
    <name evidence="1" type="ORF">MOX02_03050</name>
</gene>
<dbReference type="EMBL" id="BSPK01000004">
    <property type="protein sequence ID" value="GLS62212.1"/>
    <property type="molecule type" value="Genomic_DNA"/>
</dbReference>
<dbReference type="Proteomes" id="UP001156856">
    <property type="component" value="Unassembled WGS sequence"/>
</dbReference>
<reference evidence="1 3" key="3">
    <citation type="submission" date="2019-07" db="EMBL/GenBank/DDBJ databases">
        <title>Whole genome shotgun sequence of Methylobacterium oxalidis NBRC 107715.</title>
        <authorList>
            <person name="Hosoyama A."/>
            <person name="Uohara A."/>
            <person name="Ohji S."/>
            <person name="Ichikawa N."/>
        </authorList>
    </citation>
    <scope>NUCLEOTIDE SEQUENCE [LARGE SCALE GENOMIC DNA]</scope>
    <source>
        <strain evidence="1 3">NBRC 107715</strain>
    </source>
</reference>
<protein>
    <recommendedName>
        <fullName evidence="5">NurA domain-containing protein</fullName>
    </recommendedName>
</protein>
<organism evidence="1 3">
    <name type="scientific">Methylobacterium oxalidis</name>
    <dbReference type="NCBI Taxonomy" id="944322"/>
    <lineage>
        <taxon>Bacteria</taxon>
        <taxon>Pseudomonadati</taxon>
        <taxon>Pseudomonadota</taxon>
        <taxon>Alphaproteobacteria</taxon>
        <taxon>Hyphomicrobiales</taxon>
        <taxon>Methylobacteriaceae</taxon>
        <taxon>Methylobacterium</taxon>
    </lineage>
</organism>
<evidence type="ECO:0000313" key="1">
    <source>
        <dbReference type="EMBL" id="GEP02267.1"/>
    </source>
</evidence>
<accession>A0A512IX21</accession>
<evidence type="ECO:0008006" key="5">
    <source>
        <dbReference type="Google" id="ProtNLM"/>
    </source>
</evidence>
<evidence type="ECO:0000313" key="4">
    <source>
        <dbReference type="Proteomes" id="UP001156856"/>
    </source>
</evidence>
<sequence>MKTNRTLAQTLAVQTQVHLPGTIGRLLKQIRDLERVAPLFVKAGLVRAVERPNPIDTRASGIATHASTTRTIGGFLYAAAAARCDLLVEHNAVSTAGQDSACEIDDINYENQSKRLALSAMRQAYELAERAVAEERSRLIFLDTPLVMDRGMVPPSDRSSDKGYQAAYRATHDIIETFWARYRARLFPWNPSGPVIIGLASQRFGAIVQSAQQDLRLQAGRSQILPTERIDRDQFAALEGAREAILGVGERRFVHGILGSFTRTAAFRMNVHAPRMEPGPVVDLGIIGLHFRAGQTTEPRLMQLVGDAPDWTSESINEVVGLTMALTAVGGTASAPLPVQLAERELGALSPFLEHYGRSVASELKRREIESIWLSNFDLAT</sequence>
<name>A0A512IX21_9HYPH</name>
<dbReference type="OrthoDB" id="3078640at2"/>
<proteinExistence type="predicted"/>
<reference evidence="2" key="1">
    <citation type="journal article" date="2014" name="Int. J. Syst. Evol. Microbiol.">
        <title>Complete genome of a new Firmicutes species belonging to the dominant human colonic microbiota ('Ruminococcus bicirculans') reveals two chromosomes and a selective capacity to utilize plant glucans.</title>
        <authorList>
            <consortium name="NISC Comparative Sequencing Program"/>
            <person name="Wegmann U."/>
            <person name="Louis P."/>
            <person name="Goesmann A."/>
            <person name="Henrissat B."/>
            <person name="Duncan S.H."/>
            <person name="Flint H.J."/>
        </authorList>
    </citation>
    <scope>NUCLEOTIDE SEQUENCE</scope>
    <source>
        <strain evidence="2">NBRC 107715</strain>
    </source>
</reference>
<reference evidence="4" key="2">
    <citation type="journal article" date="2019" name="Int. J. Syst. Evol. Microbiol.">
        <title>The Global Catalogue of Microorganisms (GCM) 10K type strain sequencing project: providing services to taxonomists for standard genome sequencing and annotation.</title>
        <authorList>
            <consortium name="The Broad Institute Genomics Platform"/>
            <consortium name="The Broad Institute Genome Sequencing Center for Infectious Disease"/>
            <person name="Wu L."/>
            <person name="Ma J."/>
        </authorList>
    </citation>
    <scope>NUCLEOTIDE SEQUENCE [LARGE SCALE GENOMIC DNA]</scope>
    <source>
        <strain evidence="4">NBRC 107715</strain>
    </source>
</reference>
<dbReference type="Proteomes" id="UP000321960">
    <property type="component" value="Unassembled WGS sequence"/>
</dbReference>
<evidence type="ECO:0000313" key="3">
    <source>
        <dbReference type="Proteomes" id="UP000321960"/>
    </source>
</evidence>
<evidence type="ECO:0000313" key="2">
    <source>
        <dbReference type="EMBL" id="GLS62212.1"/>
    </source>
</evidence>
<comment type="caution">
    <text evidence="1">The sequence shown here is derived from an EMBL/GenBank/DDBJ whole genome shotgun (WGS) entry which is preliminary data.</text>
</comment>
<reference evidence="2" key="4">
    <citation type="submission" date="2023-01" db="EMBL/GenBank/DDBJ databases">
        <title>Draft genome sequence of Methylobacterium oxalidis strain NBRC 107715.</title>
        <authorList>
            <person name="Sun Q."/>
            <person name="Mori K."/>
        </authorList>
    </citation>
    <scope>NUCLEOTIDE SEQUENCE</scope>
    <source>
        <strain evidence="2">NBRC 107715</strain>
    </source>
</reference>
<dbReference type="RefSeq" id="WP_147023940.1">
    <property type="nucleotide sequence ID" value="NZ_BJZU01000003.1"/>
</dbReference>
<keyword evidence="4" id="KW-1185">Reference proteome</keyword>
<dbReference type="AlphaFoldDB" id="A0A512IX21"/>